<evidence type="ECO:0000313" key="3">
    <source>
        <dbReference type="Proteomes" id="UP001434337"/>
    </source>
</evidence>
<dbReference type="EMBL" id="CP115965">
    <property type="protein sequence ID" value="WZW99830.1"/>
    <property type="molecule type" value="Genomic_DNA"/>
</dbReference>
<dbReference type="SUPFAM" id="SSF143456">
    <property type="entry name" value="VC0467-like"/>
    <property type="match status" value="1"/>
</dbReference>
<dbReference type="Pfam" id="PF02622">
    <property type="entry name" value="DUF179"/>
    <property type="match status" value="1"/>
</dbReference>
<proteinExistence type="inferred from homology"/>
<dbReference type="NCBIfam" id="NF001270">
    <property type="entry name" value="PRK00228.2-2"/>
    <property type="match status" value="1"/>
</dbReference>
<name>A0ABZ3CDY4_9ACTN</name>
<accession>A0ABZ3CDY4</accession>
<evidence type="ECO:0000313" key="2">
    <source>
        <dbReference type="EMBL" id="WZW99830.1"/>
    </source>
</evidence>
<evidence type="ECO:0000256" key="1">
    <source>
        <dbReference type="ARBA" id="ARBA00009600"/>
    </source>
</evidence>
<dbReference type="Gene3D" id="3.40.1740.10">
    <property type="entry name" value="VC0467-like"/>
    <property type="match status" value="1"/>
</dbReference>
<sequence length="194" mass="20744">MSLVDADNPGPAIRPGTLLVAGVMVGDGLFDGAVVLLLDVDGDGALGVILNRLSDFDLERALPGWERLVSFPHRLHDGGPVSPDGAIALASPADAAEEPPGWRELFATVGLLHLQTPLELADGAFRDLRIFAGYTGWGPGQLAGEIADDLWLVVPATYSDVFDPDPQTLWRRVLARQEGELGWLSTWTSTPELN</sequence>
<dbReference type="RefSeq" id="WP_342373338.1">
    <property type="nucleotide sequence ID" value="NZ_CP115965.1"/>
</dbReference>
<keyword evidence="3" id="KW-1185">Reference proteome</keyword>
<reference evidence="2 3" key="1">
    <citation type="journal article" date="2023" name="Environ Microbiome">
        <title>A coral-associated actinobacterium mitigates coral bleaching under heat stress.</title>
        <authorList>
            <person name="Li J."/>
            <person name="Zou Y."/>
            <person name="Li Q."/>
            <person name="Zhang J."/>
            <person name="Bourne D.G."/>
            <person name="Lyu Y."/>
            <person name="Liu C."/>
            <person name="Zhang S."/>
        </authorList>
    </citation>
    <scope>NUCLEOTIDE SEQUENCE [LARGE SCALE GENOMIC DNA]</scope>
    <source>
        <strain evidence="2 3">SCSIO 13291</strain>
    </source>
</reference>
<protein>
    <submittedName>
        <fullName evidence="2">YqgE/AlgH family protein</fullName>
    </submittedName>
</protein>
<organism evidence="2 3">
    <name type="scientific">Propioniciclava soli</name>
    <dbReference type="NCBI Taxonomy" id="2775081"/>
    <lineage>
        <taxon>Bacteria</taxon>
        <taxon>Bacillati</taxon>
        <taxon>Actinomycetota</taxon>
        <taxon>Actinomycetes</taxon>
        <taxon>Propionibacteriales</taxon>
        <taxon>Propionibacteriaceae</taxon>
        <taxon>Propioniciclava</taxon>
    </lineage>
</organism>
<dbReference type="PANTHER" id="PTHR30327:SF1">
    <property type="entry name" value="UPF0301 PROTEIN YQGE"/>
    <property type="match status" value="1"/>
</dbReference>
<dbReference type="PANTHER" id="PTHR30327">
    <property type="entry name" value="UNCHARACTERIZED PROTEIN YQGE"/>
    <property type="match status" value="1"/>
</dbReference>
<dbReference type="Proteomes" id="UP001434337">
    <property type="component" value="Chromosome"/>
</dbReference>
<gene>
    <name evidence="2" type="ORF">PCC79_06465</name>
</gene>
<dbReference type="InterPro" id="IPR003774">
    <property type="entry name" value="AlgH-like"/>
</dbReference>
<comment type="similarity">
    <text evidence="1">Belongs to the UPF0301 (AlgH) family.</text>
</comment>